<protein>
    <submittedName>
        <fullName evidence="1">Uncharacterized protein</fullName>
    </submittedName>
</protein>
<accession>A0ABR0MD16</accession>
<evidence type="ECO:0000313" key="1">
    <source>
        <dbReference type="EMBL" id="KAK5771177.1"/>
    </source>
</evidence>
<proteinExistence type="predicted"/>
<reference evidence="1 2" key="1">
    <citation type="submission" date="2023-03" db="EMBL/GenBank/DDBJ databases">
        <title>WGS of Gossypium arboreum.</title>
        <authorList>
            <person name="Yu D."/>
        </authorList>
    </citation>
    <scope>NUCLEOTIDE SEQUENCE [LARGE SCALE GENOMIC DNA]</scope>
    <source>
        <tissue evidence="1">Leaf</tissue>
    </source>
</reference>
<comment type="caution">
    <text evidence="1">The sequence shown here is derived from an EMBL/GenBank/DDBJ whole genome shotgun (WGS) entry which is preliminary data.</text>
</comment>
<evidence type="ECO:0000313" key="2">
    <source>
        <dbReference type="Proteomes" id="UP001358586"/>
    </source>
</evidence>
<sequence length="65" mass="7286">MFEVSSKSKVVVVDLSPTLQPKHIEGLNDFLDDDIETEQLEFSPKKPKLASLRLGLFVKSLKATK</sequence>
<keyword evidence="2" id="KW-1185">Reference proteome</keyword>
<gene>
    <name evidence="1" type="ORF">PVK06_047359</name>
</gene>
<dbReference type="EMBL" id="JARKNE010000013">
    <property type="protein sequence ID" value="KAK5771177.1"/>
    <property type="molecule type" value="Genomic_DNA"/>
</dbReference>
<dbReference type="Proteomes" id="UP001358586">
    <property type="component" value="Chromosome 13"/>
</dbReference>
<organism evidence="1 2">
    <name type="scientific">Gossypium arboreum</name>
    <name type="common">Tree cotton</name>
    <name type="synonym">Gossypium nanking</name>
    <dbReference type="NCBI Taxonomy" id="29729"/>
    <lineage>
        <taxon>Eukaryota</taxon>
        <taxon>Viridiplantae</taxon>
        <taxon>Streptophyta</taxon>
        <taxon>Embryophyta</taxon>
        <taxon>Tracheophyta</taxon>
        <taxon>Spermatophyta</taxon>
        <taxon>Magnoliopsida</taxon>
        <taxon>eudicotyledons</taxon>
        <taxon>Gunneridae</taxon>
        <taxon>Pentapetalae</taxon>
        <taxon>rosids</taxon>
        <taxon>malvids</taxon>
        <taxon>Malvales</taxon>
        <taxon>Malvaceae</taxon>
        <taxon>Malvoideae</taxon>
        <taxon>Gossypium</taxon>
    </lineage>
</organism>
<name>A0ABR0MD16_GOSAR</name>